<evidence type="ECO:0000313" key="2">
    <source>
        <dbReference type="Proteomes" id="UP000601435"/>
    </source>
</evidence>
<dbReference type="Proteomes" id="UP000601435">
    <property type="component" value="Unassembled WGS sequence"/>
</dbReference>
<sequence length="110" mass="11898">MCGCAEVSGAVCFAEVPQLRPETRRSRTEPSKAVEAVLSDLNEDVGRAPVVSVDTKKSQCSSRASLHRSGSEEMCRVRGRRGKLSLHPSDGLLSVGVQVPEMPVDVYDRV</sequence>
<dbReference type="OrthoDB" id="10334454at2759"/>
<gene>
    <name evidence="1" type="ORF">SNEC2469_LOCUS6227</name>
</gene>
<dbReference type="EMBL" id="CAJNJA010011030">
    <property type="protein sequence ID" value="CAE7265648.1"/>
    <property type="molecule type" value="Genomic_DNA"/>
</dbReference>
<dbReference type="AlphaFoldDB" id="A0A812MT81"/>
<comment type="caution">
    <text evidence="1">The sequence shown here is derived from an EMBL/GenBank/DDBJ whole genome shotgun (WGS) entry which is preliminary data.</text>
</comment>
<reference evidence="1" key="1">
    <citation type="submission" date="2021-02" db="EMBL/GenBank/DDBJ databases">
        <authorList>
            <person name="Dougan E. K."/>
            <person name="Rhodes N."/>
            <person name="Thang M."/>
            <person name="Chan C."/>
        </authorList>
    </citation>
    <scope>NUCLEOTIDE SEQUENCE</scope>
</reference>
<keyword evidence="2" id="KW-1185">Reference proteome</keyword>
<protein>
    <submittedName>
        <fullName evidence="1">Uncharacterized protein</fullName>
    </submittedName>
</protein>
<name>A0A812MT81_9DINO</name>
<organism evidence="1 2">
    <name type="scientific">Symbiodinium necroappetens</name>
    <dbReference type="NCBI Taxonomy" id="1628268"/>
    <lineage>
        <taxon>Eukaryota</taxon>
        <taxon>Sar</taxon>
        <taxon>Alveolata</taxon>
        <taxon>Dinophyceae</taxon>
        <taxon>Suessiales</taxon>
        <taxon>Symbiodiniaceae</taxon>
        <taxon>Symbiodinium</taxon>
    </lineage>
</organism>
<proteinExistence type="predicted"/>
<evidence type="ECO:0000313" key="1">
    <source>
        <dbReference type="EMBL" id="CAE7265648.1"/>
    </source>
</evidence>
<accession>A0A812MT81</accession>